<proteinExistence type="predicted"/>
<evidence type="ECO:0000313" key="3">
    <source>
        <dbReference type="WBParaSite" id="PEQ_0000380801-mRNA-1"/>
    </source>
</evidence>
<accession>A0A914RBE0</accession>
<dbReference type="Proteomes" id="UP000887564">
    <property type="component" value="Unplaced"/>
</dbReference>
<evidence type="ECO:0000256" key="1">
    <source>
        <dbReference type="SAM" id="Coils"/>
    </source>
</evidence>
<reference evidence="3" key="1">
    <citation type="submission" date="2022-11" db="UniProtKB">
        <authorList>
            <consortium name="WormBaseParasite"/>
        </authorList>
    </citation>
    <scope>IDENTIFICATION</scope>
</reference>
<sequence length="89" mass="10146">MISLGHLQLIAADSDRNALRIEMKKLQQELQFGQEQMHRKVDEFHAALEDLSNAHRAAEDGRVNALQELETRKYEVDDLQVCVCPLMAA</sequence>
<protein>
    <submittedName>
        <fullName evidence="3">Uncharacterized protein</fullName>
    </submittedName>
</protein>
<evidence type="ECO:0000313" key="2">
    <source>
        <dbReference type="Proteomes" id="UP000887564"/>
    </source>
</evidence>
<keyword evidence="2" id="KW-1185">Reference proteome</keyword>
<keyword evidence="1" id="KW-0175">Coiled coil</keyword>
<organism evidence="2 3">
    <name type="scientific">Parascaris equorum</name>
    <name type="common">Equine roundworm</name>
    <dbReference type="NCBI Taxonomy" id="6256"/>
    <lineage>
        <taxon>Eukaryota</taxon>
        <taxon>Metazoa</taxon>
        <taxon>Ecdysozoa</taxon>
        <taxon>Nematoda</taxon>
        <taxon>Chromadorea</taxon>
        <taxon>Rhabditida</taxon>
        <taxon>Spirurina</taxon>
        <taxon>Ascaridomorpha</taxon>
        <taxon>Ascaridoidea</taxon>
        <taxon>Ascarididae</taxon>
        <taxon>Parascaris</taxon>
    </lineage>
</organism>
<feature type="coiled-coil region" evidence="1">
    <location>
        <begin position="9"/>
        <end position="43"/>
    </location>
</feature>
<dbReference type="AlphaFoldDB" id="A0A914RBE0"/>
<name>A0A914RBE0_PAREQ</name>
<dbReference type="WBParaSite" id="PEQ_0000380801-mRNA-1">
    <property type="protein sequence ID" value="PEQ_0000380801-mRNA-1"/>
    <property type="gene ID" value="PEQ_0000380801"/>
</dbReference>